<dbReference type="InterPro" id="IPR003615">
    <property type="entry name" value="HNH_nuc"/>
</dbReference>
<dbReference type="OrthoDB" id="6700725at2"/>
<sequence>MRAILMPFRVEQLGTVLLKPGSEAMPLFQSGRVLISTLPEFMQSMPSGRLVDVAQPLLDDPDVVMFLSSDAVISAAGGRYALASWLTSPHQRHIGTGCQNNGLDHSHGQTILNIGKSAVRLCYQCDNRLREQESLPALEETARRNAAEWLLYRVQTGFQMPEGHHVTLPEVTLWASMKNIADKMPDSLARRVLKLPALPTPHGTMKESDIRHEPAVATELAEKAAQVVELAIDPETPESFMKRPKRRRWTNEKYTRWVKQQPCLCCGRQADDPHHLIGYGLGGMATKTHDLFVIPLCRAHHDELHADVGAFEEKYGTQPELLLRFLDRVLAIGVIATGKKILGDKNG</sequence>
<evidence type="ECO:0000313" key="2">
    <source>
        <dbReference type="EMBL" id="PRD12604.1"/>
    </source>
</evidence>
<evidence type="ECO:0000259" key="1">
    <source>
        <dbReference type="SMART" id="SM00507"/>
    </source>
</evidence>
<evidence type="ECO:0000313" key="3">
    <source>
        <dbReference type="Proteomes" id="UP000239181"/>
    </source>
</evidence>
<proteinExistence type="predicted"/>
<dbReference type="RefSeq" id="WP_105595569.1">
    <property type="nucleotide sequence ID" value="NZ_PDET01000029.1"/>
</dbReference>
<dbReference type="Gene3D" id="3.30.40.190">
    <property type="match status" value="1"/>
</dbReference>
<comment type="caution">
    <text evidence="2">The sequence shown here is derived from an EMBL/GenBank/DDBJ whole genome shotgun (WGS) entry which is preliminary data.</text>
</comment>
<keyword evidence="3" id="KW-1185">Reference proteome</keyword>
<reference evidence="2 3" key="1">
    <citation type="submission" date="2017-10" db="EMBL/GenBank/DDBJ databases">
        <title>Draft genome of two endophytic bacteria isolated from 'guarana' Paullinia cupana (Mart.) Ducke.</title>
        <authorList>
            <person name="Siqueira K.A."/>
            <person name="Liotti R.G."/>
            <person name="Mendes T.A."/>
            <person name="Soares M.A."/>
        </authorList>
    </citation>
    <scope>NUCLEOTIDE SEQUENCE [LARGE SCALE GENOMIC DNA]</scope>
    <source>
        <strain evidence="2 3">342</strain>
    </source>
</reference>
<accession>A0A2S9I4H1</accession>
<organism evidence="2 3">
    <name type="scientific">Pantoea coffeiphila</name>
    <dbReference type="NCBI Taxonomy" id="1465635"/>
    <lineage>
        <taxon>Bacteria</taxon>
        <taxon>Pseudomonadati</taxon>
        <taxon>Pseudomonadota</taxon>
        <taxon>Gammaproteobacteria</taxon>
        <taxon>Enterobacterales</taxon>
        <taxon>Erwiniaceae</taxon>
        <taxon>Pantoea</taxon>
    </lineage>
</organism>
<dbReference type="SMART" id="SM00507">
    <property type="entry name" value="HNHc"/>
    <property type="match status" value="1"/>
</dbReference>
<dbReference type="Pfam" id="PF06147">
    <property type="entry name" value="DUF968"/>
    <property type="match status" value="1"/>
</dbReference>
<feature type="domain" description="HNH nuclease" evidence="1">
    <location>
        <begin position="253"/>
        <end position="302"/>
    </location>
</feature>
<dbReference type="InterPro" id="IPR010373">
    <property type="entry name" value="DUF968"/>
</dbReference>
<dbReference type="Proteomes" id="UP000239181">
    <property type="component" value="Unassembled WGS sequence"/>
</dbReference>
<gene>
    <name evidence="2" type="ORF">CQW29_25550</name>
</gene>
<name>A0A2S9I4H1_9GAMM</name>
<protein>
    <recommendedName>
        <fullName evidence="1">HNH nuclease domain-containing protein</fullName>
    </recommendedName>
</protein>
<dbReference type="AlphaFoldDB" id="A0A2S9I4H1"/>
<dbReference type="EMBL" id="PDET01000029">
    <property type="protein sequence ID" value="PRD12604.1"/>
    <property type="molecule type" value="Genomic_DNA"/>
</dbReference>